<dbReference type="EMBL" id="KL885862">
    <property type="protein sequence ID" value="KGL73317.1"/>
    <property type="molecule type" value="Genomic_DNA"/>
</dbReference>
<keyword evidence="4" id="KW-1185">Reference proteome</keyword>
<feature type="non-terminal residue" evidence="2">
    <location>
        <position position="1"/>
    </location>
</feature>
<organism evidence="2 4">
    <name type="scientific">Tinamus guttatus</name>
    <name type="common">White-throated tinamou</name>
    <dbReference type="NCBI Taxonomy" id="94827"/>
    <lineage>
        <taxon>Eukaryota</taxon>
        <taxon>Metazoa</taxon>
        <taxon>Chordata</taxon>
        <taxon>Craniata</taxon>
        <taxon>Vertebrata</taxon>
        <taxon>Euteleostomi</taxon>
        <taxon>Archelosauria</taxon>
        <taxon>Archosauria</taxon>
        <taxon>Dinosauria</taxon>
        <taxon>Saurischia</taxon>
        <taxon>Theropoda</taxon>
        <taxon>Coelurosauria</taxon>
        <taxon>Aves</taxon>
        <taxon>Palaeognathae</taxon>
        <taxon>Tinamiformes</taxon>
        <taxon>Tinamidae</taxon>
        <taxon>Tinamus</taxon>
    </lineage>
</organism>
<evidence type="ECO:0000313" key="2">
    <source>
        <dbReference type="EMBL" id="KGL73317.1"/>
    </source>
</evidence>
<dbReference type="Pfam" id="PF21381">
    <property type="entry name" value="MCLN_ECD"/>
    <property type="match status" value="1"/>
</dbReference>
<reference evidence="2 4" key="1">
    <citation type="submission" date="2014-06" db="EMBL/GenBank/DDBJ databases">
        <title>Genome evolution of avian class.</title>
        <authorList>
            <person name="Zhang G."/>
            <person name="Li C."/>
        </authorList>
    </citation>
    <scope>NUCLEOTIDE SEQUENCE [LARGE SCALE GENOMIC DNA]</scope>
    <source>
        <strain evidence="2">BGI_N309</strain>
    </source>
</reference>
<name>A0A099YV81_TINGU</name>
<dbReference type="Proteomes" id="UP000053641">
    <property type="component" value="Unassembled WGS sequence"/>
</dbReference>
<dbReference type="GO" id="GO:0005886">
    <property type="term" value="C:plasma membrane"/>
    <property type="evidence" value="ECO:0007669"/>
    <property type="project" value="TreeGrafter"/>
</dbReference>
<dbReference type="PANTHER" id="PTHR12127:SF5">
    <property type="entry name" value="MUCOLIPIN-3"/>
    <property type="match status" value="1"/>
</dbReference>
<evidence type="ECO:0000313" key="3">
    <source>
        <dbReference type="EMBL" id="KGL85714.1"/>
    </source>
</evidence>
<gene>
    <name evidence="3" type="ORF">N309_00139</name>
    <name evidence="2" type="ORF">N309_03085</name>
</gene>
<accession>A0A099YV81</accession>
<dbReference type="EMBL" id="KL960541">
    <property type="protein sequence ID" value="KGL85714.1"/>
    <property type="molecule type" value="Genomic_DNA"/>
</dbReference>
<protein>
    <submittedName>
        <fullName evidence="2">Mucolipin-3</fullName>
    </submittedName>
</protein>
<dbReference type="GO" id="GO:0005765">
    <property type="term" value="C:lysosomal membrane"/>
    <property type="evidence" value="ECO:0007669"/>
    <property type="project" value="TreeGrafter"/>
</dbReference>
<feature type="domain" description="Mucolipin extracytosolic" evidence="1">
    <location>
        <begin position="12"/>
        <end position="57"/>
    </location>
</feature>
<dbReference type="AlphaFoldDB" id="A0A099YV81"/>
<dbReference type="InterPro" id="IPR049134">
    <property type="entry name" value="MCLN_ECD"/>
</dbReference>
<evidence type="ECO:0000259" key="1">
    <source>
        <dbReference type="Pfam" id="PF21381"/>
    </source>
</evidence>
<dbReference type="GO" id="GO:0072345">
    <property type="term" value="F:NAADP-sensitive calcium-release channel activity"/>
    <property type="evidence" value="ECO:0007669"/>
    <property type="project" value="TreeGrafter"/>
</dbReference>
<sequence>QLVVFGLSNQMVVAFKEENTVAFKHLFLKGYMDRMDDTYAVYTQTDVYDQIFFAINQ</sequence>
<proteinExistence type="predicted"/>
<evidence type="ECO:0000313" key="4">
    <source>
        <dbReference type="Proteomes" id="UP000053641"/>
    </source>
</evidence>
<dbReference type="InterPro" id="IPR039031">
    <property type="entry name" value="Mucolipin"/>
</dbReference>
<dbReference type="PANTHER" id="PTHR12127">
    <property type="entry name" value="MUCOLIPIN"/>
    <property type="match status" value="1"/>
</dbReference>
<dbReference type="STRING" id="94827.A0A099YV81"/>
<feature type="non-terminal residue" evidence="2">
    <location>
        <position position="57"/>
    </location>
</feature>